<feature type="transmembrane region" description="Helical" evidence="8">
    <location>
        <begin position="279"/>
        <end position="305"/>
    </location>
</feature>
<evidence type="ECO:0000256" key="6">
    <source>
        <dbReference type="ARBA" id="ARBA00023136"/>
    </source>
</evidence>
<evidence type="ECO:0000256" key="4">
    <source>
        <dbReference type="ARBA" id="ARBA00022692"/>
    </source>
</evidence>
<feature type="transmembrane region" description="Helical" evidence="8">
    <location>
        <begin position="353"/>
        <end position="374"/>
    </location>
</feature>
<comment type="caution">
    <text evidence="9">The sequence shown here is derived from an EMBL/GenBank/DDBJ whole genome shotgun (WGS) entry which is preliminary data.</text>
</comment>
<feature type="transmembrane region" description="Helical" evidence="8">
    <location>
        <begin position="480"/>
        <end position="500"/>
    </location>
</feature>
<evidence type="ECO:0000256" key="5">
    <source>
        <dbReference type="ARBA" id="ARBA00022989"/>
    </source>
</evidence>
<comment type="similarity">
    <text evidence="7">Belongs to the MptA/B family.</text>
</comment>
<reference evidence="10" key="1">
    <citation type="submission" date="2015-12" db="EMBL/GenBank/DDBJ databases">
        <authorList>
            <person name="Nair G.R."/>
            <person name="Kaur G."/>
            <person name="Mayilraj S."/>
        </authorList>
    </citation>
    <scope>NUCLEOTIDE SEQUENCE [LARGE SCALE GENOMIC DNA]</scope>
    <source>
        <strain evidence="10">CD08_7</strain>
    </source>
</reference>
<accession>A0A0W8IDI3</accession>
<feature type="transmembrane region" description="Helical" evidence="8">
    <location>
        <begin position="247"/>
        <end position="267"/>
    </location>
</feature>
<evidence type="ECO:0000256" key="1">
    <source>
        <dbReference type="ARBA" id="ARBA00004141"/>
    </source>
</evidence>
<sequence>MRANPVSRNALRARSFLGQWPPTAWLIGGEEAAASHTARQGLLASIMIMLGSWGVGWLAMTPQSLLALNPVLLPLRTTTAGVVTCTVLLVLGALLLLRSWLRLSQRVGSWSARTTPLMRRTLLMWATPLMFTLPIFSRDVYSYLAQGRVLHAGLNPYEHGVSELPGWFMEGADGLWAESPSPYGPLFLVLAQLVWFLSGGIPEVAIAMFRALSLLGIALMLYCIPRLAKAFGSEPSWALWLCLLNPLTLLVFIPAAHNDALMIGLMLAGTLAGLRRKRLLCIVLLVAAIAVKPIAMVVLPFILLLPLRDTAALRDRFREWAIGGTAAAVLLIAGGAALGIGLGWIASALGAGAAVLQAAPVGLLGIGIGASAEALTGVEAARVTEIIYTLARAAAGGVLAWMLLRRAVGNPVLWAGYGLTLVVLTSSIIQPWYLLWLLPFYAVVHVYRGRVLVLVTTVFTVMVLLSMVGQLSVAQWIDAAAIHTIAVTVVTLYLIYVVFLDPNTTDFFDMRRRSQRWNAQHGWQRLRGLTPPRTSWAAEDIYEKDTT</sequence>
<feature type="transmembrane region" description="Helical" evidence="8">
    <location>
        <begin position="325"/>
        <end position="346"/>
    </location>
</feature>
<dbReference type="RefSeq" id="WP_058889226.1">
    <property type="nucleotide sequence ID" value="NZ_LQBM01000004.1"/>
</dbReference>
<dbReference type="GO" id="GO:0016020">
    <property type="term" value="C:membrane"/>
    <property type="evidence" value="ECO:0007669"/>
    <property type="project" value="UniProtKB-SubCell"/>
</dbReference>
<evidence type="ECO:0000256" key="2">
    <source>
        <dbReference type="ARBA" id="ARBA00022676"/>
    </source>
</evidence>
<dbReference type="EMBL" id="LQBM01000004">
    <property type="protein sequence ID" value="KUG57996.1"/>
    <property type="molecule type" value="Genomic_DNA"/>
</dbReference>
<evidence type="ECO:0000256" key="7">
    <source>
        <dbReference type="ARBA" id="ARBA00043987"/>
    </source>
</evidence>
<feature type="transmembrane region" description="Helical" evidence="8">
    <location>
        <begin position="80"/>
        <end position="101"/>
    </location>
</feature>
<evidence type="ECO:0000313" key="10">
    <source>
        <dbReference type="Proteomes" id="UP000054023"/>
    </source>
</evidence>
<keyword evidence="6 8" id="KW-0472">Membrane</keyword>
<feature type="transmembrane region" description="Helical" evidence="8">
    <location>
        <begin position="208"/>
        <end position="227"/>
    </location>
</feature>
<evidence type="ECO:0000256" key="8">
    <source>
        <dbReference type="SAM" id="Phobius"/>
    </source>
</evidence>
<evidence type="ECO:0008006" key="11">
    <source>
        <dbReference type="Google" id="ProtNLM"/>
    </source>
</evidence>
<gene>
    <name evidence="9" type="ORF">AVL63_05705</name>
</gene>
<organism evidence="9 10">
    <name type="scientific">Nesterenkonia jeotgali</name>
    <dbReference type="NCBI Taxonomy" id="317018"/>
    <lineage>
        <taxon>Bacteria</taxon>
        <taxon>Bacillati</taxon>
        <taxon>Actinomycetota</taxon>
        <taxon>Actinomycetes</taxon>
        <taxon>Micrococcales</taxon>
        <taxon>Micrococcaceae</taxon>
        <taxon>Nesterenkonia</taxon>
    </lineage>
</organism>
<feature type="transmembrane region" description="Helical" evidence="8">
    <location>
        <begin position="386"/>
        <end position="404"/>
    </location>
</feature>
<feature type="transmembrane region" description="Helical" evidence="8">
    <location>
        <begin position="183"/>
        <end position="201"/>
    </location>
</feature>
<keyword evidence="5 8" id="KW-1133">Transmembrane helix</keyword>
<evidence type="ECO:0000313" key="9">
    <source>
        <dbReference type="EMBL" id="KUG57996.1"/>
    </source>
</evidence>
<dbReference type="Pfam" id="PF26314">
    <property type="entry name" value="MptA_B_family"/>
    <property type="match status" value="1"/>
</dbReference>
<dbReference type="STRING" id="317018.AVL63_05705"/>
<feature type="transmembrane region" description="Helical" evidence="8">
    <location>
        <begin position="447"/>
        <end position="468"/>
    </location>
</feature>
<dbReference type="NCBIfam" id="NF038066">
    <property type="entry name" value="MptB"/>
    <property type="match status" value="1"/>
</dbReference>
<proteinExistence type="inferred from homology"/>
<keyword evidence="10" id="KW-1185">Reference proteome</keyword>
<feature type="transmembrane region" description="Helical" evidence="8">
    <location>
        <begin position="411"/>
        <end position="435"/>
    </location>
</feature>
<name>A0A0W8IDI3_9MICC</name>
<evidence type="ECO:0000256" key="3">
    <source>
        <dbReference type="ARBA" id="ARBA00022679"/>
    </source>
</evidence>
<keyword evidence="2" id="KW-0328">Glycosyltransferase</keyword>
<feature type="transmembrane region" description="Helical" evidence="8">
    <location>
        <begin position="122"/>
        <end position="141"/>
    </location>
</feature>
<keyword evidence="4 8" id="KW-0812">Transmembrane</keyword>
<keyword evidence="3" id="KW-0808">Transferase</keyword>
<dbReference type="Proteomes" id="UP000054023">
    <property type="component" value="Unassembled WGS sequence"/>
</dbReference>
<dbReference type="InterPro" id="IPR049829">
    <property type="entry name" value="MptA/B-like"/>
</dbReference>
<dbReference type="GO" id="GO:0016757">
    <property type="term" value="F:glycosyltransferase activity"/>
    <property type="evidence" value="ECO:0007669"/>
    <property type="project" value="UniProtKB-KW"/>
</dbReference>
<protein>
    <recommendedName>
        <fullName evidence="11">DUF2029 domain-containing protein</fullName>
    </recommendedName>
</protein>
<dbReference type="AlphaFoldDB" id="A0A0W8IDI3"/>
<feature type="transmembrane region" description="Helical" evidence="8">
    <location>
        <begin position="42"/>
        <end position="60"/>
    </location>
</feature>
<comment type="subcellular location">
    <subcellularLocation>
        <location evidence="1">Membrane</location>
        <topology evidence="1">Multi-pass membrane protein</topology>
    </subcellularLocation>
</comment>